<keyword evidence="8" id="KW-1185">Reference proteome</keyword>
<dbReference type="PANTHER" id="PTHR36959">
    <property type="entry name" value="ALTERED INHERITANCE OF MITOCHONDRIA PROTEIN 24, MITOCHONDRIAL"/>
    <property type="match status" value="1"/>
</dbReference>
<evidence type="ECO:0000313" key="8">
    <source>
        <dbReference type="Proteomes" id="UP000054107"/>
    </source>
</evidence>
<evidence type="ECO:0000256" key="6">
    <source>
        <dbReference type="RuleBase" id="RU363045"/>
    </source>
</evidence>
<protein>
    <recommendedName>
        <fullName evidence="3 6">Altered inheritance of mitochondria protein 24, mitochondrial</fullName>
    </recommendedName>
</protein>
<organism evidence="7 8">
    <name type="scientific">Parasitella parasitica</name>
    <dbReference type="NCBI Taxonomy" id="35722"/>
    <lineage>
        <taxon>Eukaryota</taxon>
        <taxon>Fungi</taxon>
        <taxon>Fungi incertae sedis</taxon>
        <taxon>Mucoromycota</taxon>
        <taxon>Mucoromycotina</taxon>
        <taxon>Mucoromycetes</taxon>
        <taxon>Mucorales</taxon>
        <taxon>Mucorineae</taxon>
        <taxon>Mucoraceae</taxon>
        <taxon>Parasitella</taxon>
    </lineage>
</organism>
<keyword evidence="5 6" id="KW-0496">Mitochondrion</keyword>
<dbReference type="InterPro" id="IPR016031">
    <property type="entry name" value="Trp_RNA-bd_attenuator-like_dom"/>
</dbReference>
<keyword evidence="4" id="KW-0809">Transit peptide</keyword>
<dbReference type="AlphaFoldDB" id="A0A0B7NMD1"/>
<comment type="similarity">
    <text evidence="2 6">Belongs to the AIM24 family.</text>
</comment>
<name>A0A0B7NMD1_9FUNG</name>
<reference evidence="7 8" key="1">
    <citation type="submission" date="2014-09" db="EMBL/GenBank/DDBJ databases">
        <authorList>
            <person name="Ellenberger Sabrina"/>
        </authorList>
    </citation>
    <scope>NUCLEOTIDE SEQUENCE [LARGE SCALE GENOMIC DNA]</scope>
    <source>
        <strain evidence="7 8">CBS 412.66</strain>
    </source>
</reference>
<dbReference type="STRING" id="35722.A0A0B7NMD1"/>
<dbReference type="PANTHER" id="PTHR36959:SF2">
    <property type="entry name" value="ALTERED INHERITANCE OF MITOCHONDRIA PROTEIN 24, MITOCHONDRIAL"/>
    <property type="match status" value="1"/>
</dbReference>
<dbReference type="OrthoDB" id="1705416at2759"/>
<dbReference type="Proteomes" id="UP000054107">
    <property type="component" value="Unassembled WGS sequence"/>
</dbReference>
<dbReference type="GO" id="GO:0007007">
    <property type="term" value="P:inner mitochondrial membrane organization"/>
    <property type="evidence" value="ECO:0007669"/>
    <property type="project" value="TreeGrafter"/>
</dbReference>
<evidence type="ECO:0000256" key="5">
    <source>
        <dbReference type="ARBA" id="ARBA00023128"/>
    </source>
</evidence>
<evidence type="ECO:0000256" key="3">
    <source>
        <dbReference type="ARBA" id="ARBA00013287"/>
    </source>
</evidence>
<evidence type="ECO:0000256" key="2">
    <source>
        <dbReference type="ARBA" id="ARBA00009322"/>
    </source>
</evidence>
<dbReference type="EMBL" id="LN733242">
    <property type="protein sequence ID" value="CEP16710.1"/>
    <property type="molecule type" value="Genomic_DNA"/>
</dbReference>
<dbReference type="InterPro" id="IPR002838">
    <property type="entry name" value="AIM24"/>
</dbReference>
<dbReference type="Gene3D" id="3.60.160.10">
    <property type="entry name" value="Mitochondrial biogenesis AIM24"/>
    <property type="match status" value="1"/>
</dbReference>
<evidence type="ECO:0000256" key="4">
    <source>
        <dbReference type="ARBA" id="ARBA00022946"/>
    </source>
</evidence>
<dbReference type="SUPFAM" id="SSF51219">
    <property type="entry name" value="TRAP-like"/>
    <property type="match status" value="1"/>
</dbReference>
<dbReference type="Pfam" id="PF01987">
    <property type="entry name" value="AIM24"/>
    <property type="match status" value="1"/>
</dbReference>
<comment type="subcellular location">
    <subcellularLocation>
        <location evidence="1 6">Mitochondrion</location>
    </subcellularLocation>
</comment>
<accession>A0A0B7NMD1</accession>
<dbReference type="InterPro" id="IPR036983">
    <property type="entry name" value="AIM24_sf"/>
</dbReference>
<gene>
    <name evidence="7" type="primary">PARPA_10985.1 scaffold 42077</name>
</gene>
<sequence length="402" mass="44744">MYRRLIVATIQPSRRTYVGLAFNQTHKNETIDRSLKSFQHTINGPSNTISEVGKGMPHDIKQIKLEINVWVDVDMENETEPIFEVVNSGVGSALLVKLPPDTQITAATGSALGLSTKVNSKLSLDKSTMKSIGRKLVGDAMFYQKYYTRNAAGDILLAPSRLGEITTIELKNSTKYVLRRDAFLAKTEKVTFDLSVNHDETGLLNKLIHTVSGPGTLALSHYGGIYRISLAAGEEYQANPRNLIMWDKRTKPTRLHARYPIVPSPKSKLRKFEVFRNIVDSPSLQPKLQYFDALCKTFRNLILGAPDFVKLKGPGDFYLASRIEPRFEKSRLLNAIAAANDSVSQLFEKSTEIFPAAPAEVAETLIKKKHPGYAQKSTNGLPSYYAEIGPKGTIEFVPVKQE</sequence>
<proteinExistence type="inferred from homology"/>
<evidence type="ECO:0000256" key="1">
    <source>
        <dbReference type="ARBA" id="ARBA00004173"/>
    </source>
</evidence>
<dbReference type="GO" id="GO:0005743">
    <property type="term" value="C:mitochondrial inner membrane"/>
    <property type="evidence" value="ECO:0007669"/>
    <property type="project" value="TreeGrafter"/>
</dbReference>
<evidence type="ECO:0000313" key="7">
    <source>
        <dbReference type="EMBL" id="CEP16710.1"/>
    </source>
</evidence>